<feature type="region of interest" description="Disordered" evidence="1">
    <location>
        <begin position="535"/>
        <end position="556"/>
    </location>
</feature>
<dbReference type="RefSeq" id="WP_397079901.1">
    <property type="nucleotide sequence ID" value="NZ_JBITGY010000002.1"/>
</dbReference>
<feature type="compositionally biased region" description="Basic and acidic residues" evidence="1">
    <location>
        <begin position="535"/>
        <end position="554"/>
    </location>
</feature>
<dbReference type="InterPro" id="IPR027417">
    <property type="entry name" value="P-loop_NTPase"/>
</dbReference>
<feature type="transmembrane region" description="Helical" evidence="2">
    <location>
        <begin position="48"/>
        <end position="66"/>
    </location>
</feature>
<name>A0ABW7YMT1_9ACTN</name>
<evidence type="ECO:0000313" key="4">
    <source>
        <dbReference type="Proteomes" id="UP001612741"/>
    </source>
</evidence>
<dbReference type="EMBL" id="JBITGY010000002">
    <property type="protein sequence ID" value="MFI6497213.1"/>
    <property type="molecule type" value="Genomic_DNA"/>
</dbReference>
<dbReference type="Gene3D" id="3.40.50.300">
    <property type="entry name" value="P-loop containing nucleotide triphosphate hydrolases"/>
    <property type="match status" value="1"/>
</dbReference>
<comment type="caution">
    <text evidence="3">The sequence shown here is derived from an EMBL/GenBank/DDBJ whole genome shotgun (WGS) entry which is preliminary data.</text>
</comment>
<gene>
    <name evidence="3" type="ORF">ACIBG2_07520</name>
</gene>
<organism evidence="3 4">
    <name type="scientific">Nonomuraea typhae</name>
    <dbReference type="NCBI Taxonomy" id="2603600"/>
    <lineage>
        <taxon>Bacteria</taxon>
        <taxon>Bacillati</taxon>
        <taxon>Actinomycetota</taxon>
        <taxon>Actinomycetes</taxon>
        <taxon>Streptosporangiales</taxon>
        <taxon>Streptosporangiaceae</taxon>
        <taxon>Nonomuraea</taxon>
    </lineage>
</organism>
<keyword evidence="4" id="KW-1185">Reference proteome</keyword>
<sequence>MSKVSKQKPTDEVARTVRRVAFRQRYRMVMAAPFAWLIALPLSAGIHLLLVHPAVAVLIAAATVVVPVRKAVQARQNVAAAAFGAAWLIATAPIGPTGLVVQVGVAGWLSFALLHWRRHRRLPLPGRAPMVEEEPLITVEQVEIDPEVARIIKRFNERLAAKGKALDGMTLTTPKRIDAGYRAEIQAVPGEKETKDIIAVAGKVASAFQTSMQLAVLEPSPSDDNSRALFTLLQEDTLAEVRRFEDVQSRIGADGRAHVGFYYDLKPAHWAFFTESGGMRHGIIVGDSESGKSRSVETLLSLAHQSEKLATVLLDPQGGSVPDWNERTHRCALGEDAPMDELELWHWVMRRRVHHLAQIPWVDEDGDERCGKTHLVPGDPDADGMTGIFFVLEEAPELLLHDVHGKRAVGLLASGAKTWRKGGCGLLLVAQDPNMTELGGSVTLRAQLRKNACALRTQTPGAAYQMGLPQDPSLLPATFKNGKLTQGLAYLSGIDRRAALMRWLYTEKPKLIARQPAAGRIDDLTMGWIEEYTSAKKDGREPRAGQRAAAEEPRSTPGDVKAAIIDVLADAEGLALELGELLHHVLKRRVTAPPSEIHTQLKRLVTDGRVWLVGKDGGEAYALPEEIVERLEAR</sequence>
<evidence type="ECO:0008006" key="5">
    <source>
        <dbReference type="Google" id="ProtNLM"/>
    </source>
</evidence>
<keyword evidence="2" id="KW-0472">Membrane</keyword>
<reference evidence="3 4" key="1">
    <citation type="submission" date="2024-10" db="EMBL/GenBank/DDBJ databases">
        <title>The Natural Products Discovery Center: Release of the First 8490 Sequenced Strains for Exploring Actinobacteria Biosynthetic Diversity.</title>
        <authorList>
            <person name="Kalkreuter E."/>
            <person name="Kautsar S.A."/>
            <person name="Yang D."/>
            <person name="Bader C.D."/>
            <person name="Teijaro C.N."/>
            <person name="Fluegel L."/>
            <person name="Davis C.M."/>
            <person name="Simpson J.R."/>
            <person name="Lauterbach L."/>
            <person name="Steele A.D."/>
            <person name="Gui C."/>
            <person name="Meng S."/>
            <person name="Li G."/>
            <person name="Viehrig K."/>
            <person name="Ye F."/>
            <person name="Su P."/>
            <person name="Kiefer A.F."/>
            <person name="Nichols A."/>
            <person name="Cepeda A.J."/>
            <person name="Yan W."/>
            <person name="Fan B."/>
            <person name="Jiang Y."/>
            <person name="Adhikari A."/>
            <person name="Zheng C.-J."/>
            <person name="Schuster L."/>
            <person name="Cowan T.M."/>
            <person name="Smanski M.J."/>
            <person name="Chevrette M.G."/>
            <person name="De Carvalho L.P.S."/>
            <person name="Shen B."/>
        </authorList>
    </citation>
    <scope>NUCLEOTIDE SEQUENCE [LARGE SCALE GENOMIC DNA]</scope>
    <source>
        <strain evidence="3 4">NPDC050545</strain>
    </source>
</reference>
<dbReference type="SUPFAM" id="SSF52540">
    <property type="entry name" value="P-loop containing nucleoside triphosphate hydrolases"/>
    <property type="match status" value="1"/>
</dbReference>
<accession>A0ABW7YMT1</accession>
<evidence type="ECO:0000256" key="2">
    <source>
        <dbReference type="SAM" id="Phobius"/>
    </source>
</evidence>
<feature type="transmembrane region" description="Helical" evidence="2">
    <location>
        <begin position="25"/>
        <end position="42"/>
    </location>
</feature>
<protein>
    <recommendedName>
        <fullName evidence="5">FtsK domain-containing protein</fullName>
    </recommendedName>
</protein>
<keyword evidence="2" id="KW-1133">Transmembrane helix</keyword>
<evidence type="ECO:0000256" key="1">
    <source>
        <dbReference type="SAM" id="MobiDB-lite"/>
    </source>
</evidence>
<proteinExistence type="predicted"/>
<keyword evidence="2" id="KW-0812">Transmembrane</keyword>
<evidence type="ECO:0000313" key="3">
    <source>
        <dbReference type="EMBL" id="MFI6497213.1"/>
    </source>
</evidence>
<dbReference type="Proteomes" id="UP001612741">
    <property type="component" value="Unassembled WGS sequence"/>
</dbReference>